<sequence length="196" mass="22097">AINREVDNPVYSPVDDKIMSETHAEICSPAQLRPMRRSHSAPISLQKLMDSDAPKNFTTLPRSAGRETKYASFHLLQSGFAEKQLTKPGVIRPVAVIPKFPEEREEYQPNPFRHYLEETSDAELQQPQHPIVTIHENEALSSKELNNTVRGLSKTDATRCPGIPKMRLQDTTDGHSHGLLQITEEEDEKVNKSFTA</sequence>
<dbReference type="PANTHER" id="PTHR31514">
    <property type="entry name" value="MUSCULAR LMNA-INTERACTING PROTEIN MLIP"/>
    <property type="match status" value="1"/>
</dbReference>
<dbReference type="PANTHER" id="PTHR31514:SF1">
    <property type="entry name" value="MUSCULAR LMNA-INTERACTING PROTEIN"/>
    <property type="match status" value="1"/>
</dbReference>
<dbReference type="Pfam" id="PF15274">
    <property type="entry name" value="MLIP"/>
    <property type="match status" value="1"/>
</dbReference>
<feature type="non-terminal residue" evidence="2">
    <location>
        <position position="1"/>
    </location>
</feature>
<feature type="region of interest" description="Disordered" evidence="1">
    <location>
        <begin position="152"/>
        <end position="196"/>
    </location>
</feature>
<dbReference type="EMBL" id="JAHFZB010000005">
    <property type="protein sequence ID" value="KAK6489862.1"/>
    <property type="molecule type" value="Genomic_DNA"/>
</dbReference>
<proteinExistence type="predicted"/>
<organism evidence="2 3">
    <name type="scientific">Huso huso</name>
    <name type="common">Beluga</name>
    <name type="synonym">Acipenser huso</name>
    <dbReference type="NCBI Taxonomy" id="61971"/>
    <lineage>
        <taxon>Eukaryota</taxon>
        <taxon>Metazoa</taxon>
        <taxon>Chordata</taxon>
        <taxon>Craniata</taxon>
        <taxon>Vertebrata</taxon>
        <taxon>Euteleostomi</taxon>
        <taxon>Actinopterygii</taxon>
        <taxon>Chondrostei</taxon>
        <taxon>Acipenseriformes</taxon>
        <taxon>Acipenseridae</taxon>
        <taxon>Huso</taxon>
    </lineage>
</organism>
<gene>
    <name evidence="2" type="ORF">HHUSO_G6791</name>
</gene>
<protein>
    <submittedName>
        <fullName evidence="2">Muscular LMNA-interacting protein-like isoform X4</fullName>
    </submittedName>
</protein>
<evidence type="ECO:0000313" key="2">
    <source>
        <dbReference type="EMBL" id="KAK6489862.1"/>
    </source>
</evidence>
<dbReference type="InterPro" id="IPR029331">
    <property type="entry name" value="MLIP"/>
</dbReference>
<evidence type="ECO:0000313" key="3">
    <source>
        <dbReference type="Proteomes" id="UP001369086"/>
    </source>
</evidence>
<accession>A0ABR0ZYH5</accession>
<evidence type="ECO:0000256" key="1">
    <source>
        <dbReference type="SAM" id="MobiDB-lite"/>
    </source>
</evidence>
<reference evidence="2 3" key="1">
    <citation type="submission" date="2021-05" db="EMBL/GenBank/DDBJ databases">
        <authorList>
            <person name="Zahm M."/>
            <person name="Klopp C."/>
            <person name="Cabau C."/>
            <person name="Kuhl H."/>
            <person name="Suciu R."/>
            <person name="Ciorpac M."/>
            <person name="Holostenco D."/>
            <person name="Gessner J."/>
            <person name="Wuertz S."/>
            <person name="Hohne C."/>
            <person name="Stock M."/>
            <person name="Gislard M."/>
            <person name="Lluch J."/>
            <person name="Milhes M."/>
            <person name="Lampietro C."/>
            <person name="Lopez Roques C."/>
            <person name="Donnadieu C."/>
            <person name="Du K."/>
            <person name="Schartl M."/>
            <person name="Guiguen Y."/>
        </authorList>
    </citation>
    <scope>NUCLEOTIDE SEQUENCE [LARGE SCALE GENOMIC DNA]</scope>
    <source>
        <strain evidence="2">Hh-F2</strain>
        <tissue evidence="2">Blood</tissue>
    </source>
</reference>
<dbReference type="Proteomes" id="UP001369086">
    <property type="component" value="Unassembled WGS sequence"/>
</dbReference>
<name>A0ABR0ZYH5_HUSHU</name>
<feature type="compositionally biased region" description="Basic and acidic residues" evidence="1">
    <location>
        <begin position="167"/>
        <end position="176"/>
    </location>
</feature>
<comment type="caution">
    <text evidence="2">The sequence shown here is derived from an EMBL/GenBank/DDBJ whole genome shotgun (WGS) entry which is preliminary data.</text>
</comment>
<keyword evidence="3" id="KW-1185">Reference proteome</keyword>